<keyword evidence="4" id="KW-1185">Reference proteome</keyword>
<feature type="compositionally biased region" description="Basic and acidic residues" evidence="2">
    <location>
        <begin position="63"/>
        <end position="76"/>
    </location>
</feature>
<dbReference type="EMBL" id="CAMPGE010005959">
    <property type="protein sequence ID" value="CAI2364806.1"/>
    <property type="molecule type" value="Genomic_DNA"/>
</dbReference>
<accession>A0AAD1U9X1</accession>
<comment type="caution">
    <text evidence="3">The sequence shown here is derived from an EMBL/GenBank/DDBJ whole genome shotgun (WGS) entry which is preliminary data.</text>
</comment>
<protein>
    <submittedName>
        <fullName evidence="3">Uncharacterized protein</fullName>
    </submittedName>
</protein>
<feature type="coiled-coil region" evidence="1">
    <location>
        <begin position="276"/>
        <end position="303"/>
    </location>
</feature>
<evidence type="ECO:0000256" key="1">
    <source>
        <dbReference type="SAM" id="Coils"/>
    </source>
</evidence>
<evidence type="ECO:0000313" key="4">
    <source>
        <dbReference type="Proteomes" id="UP001295684"/>
    </source>
</evidence>
<keyword evidence="1" id="KW-0175">Coiled coil</keyword>
<gene>
    <name evidence="3" type="ORF">ECRASSUSDP1_LOCUS6154</name>
</gene>
<dbReference type="AlphaFoldDB" id="A0AAD1U9X1"/>
<name>A0AAD1U9X1_EUPCR</name>
<sequence>MSKSPKTPIRTRSHSKGLSTDHHSPNAVPLDLNSHISGIQNTINNLKLEYQHFQKAGMKACTTEKELSTEHHEDSRKKIHKPGRARGMSKDHAHQKDFNHAENVSFDVFGENDTRNHRQDSPFALPKKHKQHERILMQKNSNNRSYEQKKYFKFDNSKDFVQGMSFGVQQKSRESYSSKKFTESPRRNLVVKKIDGKYIPLNENIPSNSIDNMYQPLDLEKLNLPDNSLTNGDTETFRSVLWKQIDSSLDKKTDETNESIHEWLKKTSNMKLSTFINNLVQENETLKSQVDSLSKDLQAKQDKYFQSEKKLNDKIIHLCSKTGQLKEGLNREREQKSKLEIKIKNFLEWLEKEHDLNVADIFYNGNKKSRYKRKKTKRVSSMVNTKNSLNDTKESQYLLDMSHHDRSESDITCKQVDPYGNIRFYRPLISPTNSISLNTSQLRIPSVQNHIEEQRNENAEVEKYLNLRKELKKESELISKLRKLLMDTSHPGCYEYQQWPKLSHVWRWVKKLVSFRLDHTENSYIS</sequence>
<feature type="coiled-coil region" evidence="1">
    <location>
        <begin position="454"/>
        <end position="484"/>
    </location>
</feature>
<evidence type="ECO:0000256" key="2">
    <source>
        <dbReference type="SAM" id="MobiDB-lite"/>
    </source>
</evidence>
<organism evidence="3 4">
    <name type="scientific">Euplotes crassus</name>
    <dbReference type="NCBI Taxonomy" id="5936"/>
    <lineage>
        <taxon>Eukaryota</taxon>
        <taxon>Sar</taxon>
        <taxon>Alveolata</taxon>
        <taxon>Ciliophora</taxon>
        <taxon>Intramacronucleata</taxon>
        <taxon>Spirotrichea</taxon>
        <taxon>Hypotrichia</taxon>
        <taxon>Euplotida</taxon>
        <taxon>Euplotidae</taxon>
        <taxon>Moneuplotes</taxon>
    </lineage>
</organism>
<feature type="region of interest" description="Disordered" evidence="2">
    <location>
        <begin position="63"/>
        <end position="92"/>
    </location>
</feature>
<reference evidence="3" key="1">
    <citation type="submission" date="2023-07" db="EMBL/GenBank/DDBJ databases">
        <authorList>
            <consortium name="AG Swart"/>
            <person name="Singh M."/>
            <person name="Singh A."/>
            <person name="Seah K."/>
            <person name="Emmerich C."/>
        </authorList>
    </citation>
    <scope>NUCLEOTIDE SEQUENCE</scope>
    <source>
        <strain evidence="3">DP1</strain>
    </source>
</reference>
<feature type="region of interest" description="Disordered" evidence="2">
    <location>
        <begin position="1"/>
        <end position="31"/>
    </location>
</feature>
<evidence type="ECO:0000313" key="3">
    <source>
        <dbReference type="EMBL" id="CAI2364806.1"/>
    </source>
</evidence>
<dbReference type="Proteomes" id="UP001295684">
    <property type="component" value="Unassembled WGS sequence"/>
</dbReference>
<proteinExistence type="predicted"/>